<dbReference type="InterPro" id="IPR041489">
    <property type="entry name" value="PDZ_6"/>
</dbReference>
<dbReference type="InterPro" id="IPR036034">
    <property type="entry name" value="PDZ_sf"/>
</dbReference>
<dbReference type="Gramene" id="RZC65674">
    <property type="protein sequence ID" value="RZC65674"/>
    <property type="gene ID" value="C5167_009364"/>
</dbReference>
<dbReference type="InterPro" id="IPR001478">
    <property type="entry name" value="PDZ"/>
</dbReference>
<evidence type="ECO:0000259" key="12">
    <source>
        <dbReference type="PROSITE" id="PS50106"/>
    </source>
</evidence>
<feature type="transmembrane region" description="Helical" evidence="11">
    <location>
        <begin position="418"/>
        <end position="436"/>
    </location>
</feature>
<evidence type="ECO:0000256" key="1">
    <source>
        <dbReference type="ARBA" id="ARBA00001947"/>
    </source>
</evidence>
<keyword evidence="9" id="KW-0482">Metalloprotease</keyword>
<evidence type="ECO:0000256" key="8">
    <source>
        <dbReference type="ARBA" id="ARBA00022989"/>
    </source>
</evidence>
<keyword evidence="10 11" id="KW-0472">Membrane</keyword>
<evidence type="ECO:0000256" key="11">
    <source>
        <dbReference type="SAM" id="Phobius"/>
    </source>
</evidence>
<protein>
    <recommendedName>
        <fullName evidence="12">PDZ domain-containing protein</fullName>
    </recommendedName>
</protein>
<dbReference type="Pfam" id="PF17820">
    <property type="entry name" value="PDZ_6"/>
    <property type="match status" value="1"/>
</dbReference>
<dbReference type="OrthoDB" id="445896at2759"/>
<dbReference type="SMART" id="SM00228">
    <property type="entry name" value="PDZ"/>
    <property type="match status" value="1"/>
</dbReference>
<feature type="transmembrane region" description="Helical" evidence="11">
    <location>
        <begin position="179"/>
        <end position="202"/>
    </location>
</feature>
<keyword evidence="14" id="KW-1185">Reference proteome</keyword>
<dbReference type="PANTHER" id="PTHR42837">
    <property type="entry name" value="REGULATOR OF SIGMA-E PROTEASE RSEP"/>
    <property type="match status" value="1"/>
</dbReference>
<dbReference type="GO" id="GO:0016020">
    <property type="term" value="C:membrane"/>
    <property type="evidence" value="ECO:0007669"/>
    <property type="project" value="UniProtKB-SubCell"/>
</dbReference>
<dbReference type="InterPro" id="IPR008915">
    <property type="entry name" value="Peptidase_M50"/>
</dbReference>
<feature type="domain" description="PDZ" evidence="12">
    <location>
        <begin position="204"/>
        <end position="262"/>
    </location>
</feature>
<dbReference type="OMA" id="QYMVGFG"/>
<name>A0A4Y7JX65_PAPSO</name>
<evidence type="ECO:0000256" key="6">
    <source>
        <dbReference type="ARBA" id="ARBA00022801"/>
    </source>
</evidence>
<keyword evidence="8 11" id="KW-1133">Transmembrane helix</keyword>
<evidence type="ECO:0000256" key="2">
    <source>
        <dbReference type="ARBA" id="ARBA00004141"/>
    </source>
</evidence>
<reference evidence="13 14" key="1">
    <citation type="journal article" date="2018" name="Science">
        <title>The opium poppy genome and morphinan production.</title>
        <authorList>
            <person name="Guo L."/>
            <person name="Winzer T."/>
            <person name="Yang X."/>
            <person name="Li Y."/>
            <person name="Ning Z."/>
            <person name="He Z."/>
            <person name="Teodor R."/>
            <person name="Lu Y."/>
            <person name="Bowser T.A."/>
            <person name="Graham I.A."/>
            <person name="Ye K."/>
        </authorList>
    </citation>
    <scope>NUCLEOTIDE SEQUENCE [LARGE SCALE GENOMIC DNA]</scope>
    <source>
        <strain evidence="14">cv. HN1</strain>
        <tissue evidence="13">Leaves</tissue>
    </source>
</reference>
<evidence type="ECO:0000313" key="13">
    <source>
        <dbReference type="EMBL" id="RZC65674.1"/>
    </source>
</evidence>
<dbReference type="GO" id="GO:0004222">
    <property type="term" value="F:metalloendopeptidase activity"/>
    <property type="evidence" value="ECO:0007669"/>
    <property type="project" value="InterPro"/>
</dbReference>
<evidence type="ECO:0000256" key="4">
    <source>
        <dbReference type="ARBA" id="ARBA00022670"/>
    </source>
</evidence>
<dbReference type="EMBL" id="CM010720">
    <property type="protein sequence ID" value="RZC65674.1"/>
    <property type="molecule type" value="Genomic_DNA"/>
</dbReference>
<dbReference type="Proteomes" id="UP000316621">
    <property type="component" value="Chromosome 6"/>
</dbReference>
<accession>A0A4Y7JX65</accession>
<sequence>MIINLSATPPTSSSTSVISSSSLIKLLNSRSPKTHLSKSSLSFSTSFLRTSNNNQFFHQKRKNPHRKSDSFQSYAIPGLEFGALESAKSVLEASGVLAAIIIVHESGHFLAATLQGIHVSKFAVGFGPVLAKFNAANVEYSIRAFPLGGFVGFPDNDPNSDIPVDDKNLLKNRPIFDRVVVISAGVIANIIFAYTIIFVQVLSVGLPVQEAFPGVLVPDVRPLSAAARDGLLAGDVIHTVNGFELPKTGSTSVSRLVEVIKNNPGKNVSLRVARGDQEVEIGITPDESVDGTGRIGVQLSPNVKISKVKPKNIAEAFNFSSHEFMGLSANVVDGLKQTFFNFSQTASKVSGPIAIIAVGAEVARSNSDGLFQFAAILNINLAVLNILPLPALDGGSLALLLIEAARGGKKIPQEVEQGIQGSGIMLVLLLGLVLIVRDTLNLDFIKELFL</sequence>
<evidence type="ECO:0000256" key="7">
    <source>
        <dbReference type="ARBA" id="ARBA00022833"/>
    </source>
</evidence>
<gene>
    <name evidence="13" type="ORF">C5167_009364</name>
</gene>
<dbReference type="PANTHER" id="PTHR42837:SF2">
    <property type="entry name" value="MEMBRANE METALLOPROTEASE ARASP2, CHLOROPLASTIC-RELATED"/>
    <property type="match status" value="1"/>
</dbReference>
<dbReference type="InterPro" id="IPR004387">
    <property type="entry name" value="Pept_M50_Zn"/>
</dbReference>
<comment type="subcellular location">
    <subcellularLocation>
        <location evidence="2">Membrane</location>
        <topology evidence="2">Multi-pass membrane protein</topology>
    </subcellularLocation>
</comment>
<evidence type="ECO:0000256" key="3">
    <source>
        <dbReference type="ARBA" id="ARBA00009989"/>
    </source>
</evidence>
<dbReference type="SUPFAM" id="SSF50156">
    <property type="entry name" value="PDZ domain-like"/>
    <property type="match status" value="1"/>
</dbReference>
<keyword evidence="4" id="KW-0645">Protease</keyword>
<keyword evidence="6" id="KW-0378">Hydrolase</keyword>
<keyword evidence="7" id="KW-0862">Zinc</keyword>
<comment type="cofactor">
    <cofactor evidence="1">
        <name>Zn(2+)</name>
        <dbReference type="ChEBI" id="CHEBI:29105"/>
    </cofactor>
</comment>
<proteinExistence type="inferred from homology"/>
<dbReference type="Pfam" id="PF02163">
    <property type="entry name" value="Peptidase_M50"/>
    <property type="match status" value="1"/>
</dbReference>
<dbReference type="GO" id="GO:0006508">
    <property type="term" value="P:proteolysis"/>
    <property type="evidence" value="ECO:0007669"/>
    <property type="project" value="UniProtKB-KW"/>
</dbReference>
<keyword evidence="5 11" id="KW-0812">Transmembrane</keyword>
<evidence type="ECO:0000256" key="5">
    <source>
        <dbReference type="ARBA" id="ARBA00022692"/>
    </source>
</evidence>
<evidence type="ECO:0000256" key="9">
    <source>
        <dbReference type="ARBA" id="ARBA00023049"/>
    </source>
</evidence>
<evidence type="ECO:0000313" key="14">
    <source>
        <dbReference type="Proteomes" id="UP000316621"/>
    </source>
</evidence>
<dbReference type="Gene3D" id="2.30.42.10">
    <property type="match status" value="1"/>
</dbReference>
<dbReference type="PROSITE" id="PS50106">
    <property type="entry name" value="PDZ"/>
    <property type="match status" value="1"/>
</dbReference>
<evidence type="ECO:0000256" key="10">
    <source>
        <dbReference type="ARBA" id="ARBA00023136"/>
    </source>
</evidence>
<organism evidence="13 14">
    <name type="scientific">Papaver somniferum</name>
    <name type="common">Opium poppy</name>
    <dbReference type="NCBI Taxonomy" id="3469"/>
    <lineage>
        <taxon>Eukaryota</taxon>
        <taxon>Viridiplantae</taxon>
        <taxon>Streptophyta</taxon>
        <taxon>Embryophyta</taxon>
        <taxon>Tracheophyta</taxon>
        <taxon>Spermatophyta</taxon>
        <taxon>Magnoliopsida</taxon>
        <taxon>Ranunculales</taxon>
        <taxon>Papaveraceae</taxon>
        <taxon>Papaveroideae</taxon>
        <taxon>Papaver</taxon>
    </lineage>
</organism>
<dbReference type="AlphaFoldDB" id="A0A4Y7JX65"/>
<dbReference type="CDD" id="cd06163">
    <property type="entry name" value="S2P-M50_PDZ_RseP-like"/>
    <property type="match status" value="1"/>
</dbReference>
<comment type="similarity">
    <text evidence="3">Belongs to the peptidase M50A family.</text>
</comment>
<dbReference type="STRING" id="3469.A0A4Y7JX65"/>